<reference evidence="9" key="4">
    <citation type="journal article" date="2015" name="PLoS ONE">
        <title>Comprehensive Evaluation of Toxoplasma gondii VEG and Neospora caninum LIV Genomes with Tachyzoite Stage Transcriptome and Proteome Defines Novel Transcript Features.</title>
        <authorList>
            <person name="Ramaprasad A."/>
            <person name="Mourier T."/>
            <person name="Naeem R."/>
            <person name="Malas T.B."/>
            <person name="Moussa E."/>
            <person name="Panigrahi A."/>
            <person name="Vermont S.J."/>
            <person name="Otto T.D."/>
            <person name="Wastling J."/>
            <person name="Pain A."/>
        </authorList>
    </citation>
    <scope>NUCLEOTIDE SEQUENCE</scope>
    <source>
        <strain evidence="9">Liverpool</strain>
    </source>
</reference>
<evidence type="ECO:0000259" key="6">
    <source>
        <dbReference type="PROSITE" id="PS50054"/>
    </source>
</evidence>
<feature type="compositionally biased region" description="Basic and acidic residues" evidence="5">
    <location>
        <begin position="780"/>
        <end position="810"/>
    </location>
</feature>
<dbReference type="InterPro" id="IPR000387">
    <property type="entry name" value="Tyr_Pase_dom"/>
</dbReference>
<feature type="compositionally biased region" description="Basic and acidic residues" evidence="5">
    <location>
        <begin position="497"/>
        <end position="538"/>
    </location>
</feature>
<dbReference type="InterPro" id="IPR000340">
    <property type="entry name" value="Dual-sp_phosphatase_cat-dom"/>
</dbReference>
<reference evidence="10" key="3">
    <citation type="journal article" date="2012" name="PLoS Pathog.">
        <title>Comparative genomics of the apicomplexan parasites Toxoplasma gondii and Neospora caninum: Coccidia differing in host range and transmission strategy.</title>
        <authorList>
            <person name="Reid A.J."/>
            <person name="Vermont S.J."/>
            <person name="Cotton J.A."/>
            <person name="Harris D."/>
            <person name="Hill-Cawthorne G.A."/>
            <person name="Konen-Waisman S."/>
            <person name="Latham S.M."/>
            <person name="Mourier T."/>
            <person name="Norton R."/>
            <person name="Quail M.A."/>
            <person name="Sanders M."/>
            <person name="Shanmugam D."/>
            <person name="Sohal A."/>
            <person name="Wasmuth J.D."/>
            <person name="Brunk B."/>
            <person name="Grigg M.E."/>
            <person name="Howard J.C."/>
            <person name="Parkinson J."/>
            <person name="Roos D.S."/>
            <person name="Trees A.J."/>
            <person name="Berriman M."/>
            <person name="Pain A."/>
            <person name="Wastling J.M."/>
        </authorList>
    </citation>
    <scope>NUCLEOTIDE SEQUENCE [LARGE SCALE GENOMIC DNA]</scope>
    <source>
        <strain evidence="10">Liverpool</strain>
    </source>
</reference>
<dbReference type="AlphaFoldDB" id="F0V8I6"/>
<dbReference type="GO" id="GO:0004725">
    <property type="term" value="F:protein tyrosine phosphatase activity"/>
    <property type="evidence" value="ECO:0007669"/>
    <property type="project" value="UniProtKB-EC"/>
</dbReference>
<evidence type="ECO:0000256" key="2">
    <source>
        <dbReference type="ARBA" id="ARBA00013064"/>
    </source>
</evidence>
<dbReference type="GeneID" id="13446085"/>
<dbReference type="RefSeq" id="XP_003880062.1">
    <property type="nucleotide sequence ID" value="XM_003880013.1"/>
</dbReference>
<feature type="compositionally biased region" description="Basic and acidic residues" evidence="5">
    <location>
        <begin position="345"/>
        <end position="382"/>
    </location>
</feature>
<keyword evidence="10" id="KW-1185">Reference proteome</keyword>
<feature type="compositionally biased region" description="Basic and acidic residues" evidence="5">
    <location>
        <begin position="919"/>
        <end position="947"/>
    </location>
</feature>
<dbReference type="eggNOG" id="KOG1716">
    <property type="taxonomic scope" value="Eukaryota"/>
</dbReference>
<reference evidence="8" key="1">
    <citation type="submission" date="2011-02" db="EMBL/GenBank/DDBJ databases">
        <authorList>
            <person name="Aslett M."/>
        </authorList>
    </citation>
    <scope>NUCLEOTIDE SEQUENCE</scope>
    <source>
        <strain evidence="8">Liverpool</strain>
    </source>
</reference>
<feature type="domain" description="Tyrosine specific protein phosphatases" evidence="7">
    <location>
        <begin position="120"/>
        <end position="176"/>
    </location>
</feature>
<accession>F0V8I6</accession>
<feature type="compositionally biased region" description="Low complexity" evidence="5">
    <location>
        <begin position="811"/>
        <end position="822"/>
    </location>
</feature>
<dbReference type="InterPro" id="IPR029021">
    <property type="entry name" value="Prot-tyrosine_phosphatase-like"/>
</dbReference>
<keyword evidence="3" id="KW-0378">Hydrolase</keyword>
<dbReference type="OMA" id="KPNDAFM"/>
<dbReference type="Proteomes" id="UP000007494">
    <property type="component" value="Chromosome II"/>
</dbReference>
<dbReference type="EMBL" id="LN714476">
    <property type="protein sequence ID" value="CEL64617.1"/>
    <property type="molecule type" value="Genomic_DNA"/>
</dbReference>
<feature type="compositionally biased region" description="Basic and acidic residues" evidence="5">
    <location>
        <begin position="729"/>
        <end position="741"/>
    </location>
</feature>
<dbReference type="SUPFAM" id="SSF52799">
    <property type="entry name" value="(Phosphotyrosine protein) phosphatases II"/>
    <property type="match status" value="1"/>
</dbReference>
<sequence length="989" mass="107193">MAPSPPRVARTSVYPPLDFSSLSWIFIGDKDLAKNLPLLRQRHISYIINCTPEVASGGVPNYHVHSRHAALGLSRASSAGRLSPPHGDANPGGAFPLRPLEYHRLDMVDNATEKLSRHFERFWALMERVRIRESGNVLVHCNQGVSRSVAMVSSYLIRFFKMTADDAVALIQINRPVAKPNDAFMRQLRELDAELRASGAYPPNAVAFSLADARHDQESLLAHERHLASCRRAFAAMESAQAVAAASNRRVIGPARPQAGPEWDRSPPRGGVVGPALPPHLQTRGDSGGAAEEVGGATKKASNGLEKAEGDGGEEEKEKERDTGDASGERTEGVAIGPQFPAQVGRDEERRGNSGDENAEKSLEASGSHEGEAFSRRDKDAEEAGESARQLRSHRSLPEQREASGAGSQCDGVAGSCAAEAERGKVTEAVPGGEAATGRHDFSGEPAGGGEKDGKAEREDKAAQEQRRARGWPVEEREHRTLNGSRSEAGVDLGGGEDARERGDEDTVRTEEDGEKGEQKRGSRDDMQTDRVRGRGRDFQGASVKGDSVHSTRSRSPSVATASRSSRSPSFHRPPNSDLRARLKTPWVPPPLSGTLSSKRRDSCSPSSTASSSASRISDGRASKETHGRCESVGPSRPSAAFSSRAPESAVASCAPPPLRWRRETERSRSRGSSPSCRRPLGSETSRDIADQKDRTASSWSSRSASDDEVAFVGERKPSPSGGGAARGPSDRVSVDSEGERRRKAARLRSPVSVDSRSQSAERSDKCMYASPSSSPSPDRYARGQSRPEARRRSRGEHERDGHPFLERSYRSGSSASSRTSSPGAWGRRGASPVRHGGGERARRRRSSFHSGSDDDLPTRNGQRNGTPSQQWKAFRRGADSPRSAYRREKSCSSERGDRYSGVAAGRSWTPRSGCGDARPVRSEAERKGKYPHRVAQDVDSSRESRSRSASRSFSGERRRRRAAAGARYCDSPRRPVWRRGGKVCGQRV</sequence>
<feature type="domain" description="Tyrosine-protein phosphatase" evidence="6">
    <location>
        <begin position="15"/>
        <end position="197"/>
    </location>
</feature>
<dbReference type="CDD" id="cd14498">
    <property type="entry name" value="DSP"/>
    <property type="match status" value="1"/>
</dbReference>
<organism evidence="8 10">
    <name type="scientific">Neospora caninum (strain Liverpool)</name>
    <dbReference type="NCBI Taxonomy" id="572307"/>
    <lineage>
        <taxon>Eukaryota</taxon>
        <taxon>Sar</taxon>
        <taxon>Alveolata</taxon>
        <taxon>Apicomplexa</taxon>
        <taxon>Conoidasida</taxon>
        <taxon>Coccidia</taxon>
        <taxon>Eucoccidiorida</taxon>
        <taxon>Eimeriorina</taxon>
        <taxon>Sarcocystidae</taxon>
        <taxon>Neospora</taxon>
    </lineage>
</organism>
<dbReference type="OrthoDB" id="2017893at2759"/>
<evidence type="ECO:0000256" key="4">
    <source>
        <dbReference type="ARBA" id="ARBA00022912"/>
    </source>
</evidence>
<dbReference type="Gene3D" id="3.90.190.10">
    <property type="entry name" value="Protein tyrosine phosphatase superfamily"/>
    <property type="match status" value="1"/>
</dbReference>
<dbReference type="GO" id="GO:0005737">
    <property type="term" value="C:cytoplasm"/>
    <property type="evidence" value="ECO:0007669"/>
    <property type="project" value="TreeGrafter"/>
</dbReference>
<dbReference type="InParanoid" id="F0V8I6"/>
<evidence type="ECO:0000313" key="10">
    <source>
        <dbReference type="Proteomes" id="UP000007494"/>
    </source>
</evidence>
<evidence type="ECO:0000313" key="9">
    <source>
        <dbReference type="EMBL" id="CEL64617.1"/>
    </source>
</evidence>
<feature type="compositionally biased region" description="Basic and acidic residues" evidence="5">
    <location>
        <begin position="886"/>
        <end position="899"/>
    </location>
</feature>
<dbReference type="EMBL" id="FR823382">
    <property type="protein sequence ID" value="CBZ50027.1"/>
    <property type="molecule type" value="Genomic_DNA"/>
</dbReference>
<feature type="compositionally biased region" description="Basic and acidic residues" evidence="5">
    <location>
        <begin position="450"/>
        <end position="481"/>
    </location>
</feature>
<dbReference type="PROSITE" id="PS50054">
    <property type="entry name" value="TYR_PHOSPHATASE_DUAL"/>
    <property type="match status" value="1"/>
</dbReference>
<feature type="region of interest" description="Disordered" evidence="5">
    <location>
        <begin position="245"/>
        <end position="973"/>
    </location>
</feature>
<reference evidence="8" key="2">
    <citation type="submission" date="2011-03" db="EMBL/GenBank/DDBJ databases">
        <title>Comparative genomics and transcriptomics of Neospora caninum and Toxoplasma gondii.</title>
        <authorList>
            <person name="Reid A.J."/>
            <person name="Sohal A."/>
            <person name="Harris D."/>
            <person name="Quail M."/>
            <person name="Sanders M."/>
            <person name="Berriman M."/>
            <person name="Wastling J.M."/>
            <person name="Pain A."/>
        </authorList>
    </citation>
    <scope>NUCLEOTIDE SEQUENCE</scope>
    <source>
        <strain evidence="8">Liverpool</strain>
    </source>
</reference>
<feature type="compositionally biased region" description="Basic and acidic residues" evidence="5">
    <location>
        <begin position="306"/>
        <end position="332"/>
    </location>
</feature>
<dbReference type="EC" id="3.1.3.48" evidence="2"/>
<dbReference type="PANTHER" id="PTHR10159:SF519">
    <property type="entry name" value="DUAL SPECIFICITY PROTEIN PHOSPHATASE MPK3"/>
    <property type="match status" value="1"/>
</dbReference>
<dbReference type="VEuPathDB" id="ToxoDB:NCLIV_005030"/>
<keyword evidence="4" id="KW-0904">Protein phosphatase</keyword>
<evidence type="ECO:0000313" key="8">
    <source>
        <dbReference type="EMBL" id="CBZ50027.1"/>
    </source>
</evidence>
<protein>
    <recommendedName>
        <fullName evidence="2">protein-tyrosine-phosphatase</fullName>
        <ecNumber evidence="2">3.1.3.48</ecNumber>
    </recommendedName>
</protein>
<dbReference type="PROSITE" id="PS50056">
    <property type="entry name" value="TYR_PHOSPHATASE_2"/>
    <property type="match status" value="1"/>
</dbReference>
<feature type="compositionally biased region" description="Basic and acidic residues" evidence="5">
    <location>
        <begin position="685"/>
        <end position="696"/>
    </location>
</feature>
<feature type="compositionally biased region" description="Low complexity" evidence="5">
    <location>
        <begin position="671"/>
        <end position="683"/>
    </location>
</feature>
<dbReference type="GO" id="GO:0043409">
    <property type="term" value="P:negative regulation of MAPK cascade"/>
    <property type="evidence" value="ECO:0007669"/>
    <property type="project" value="TreeGrafter"/>
</dbReference>
<dbReference type="PANTHER" id="PTHR10159">
    <property type="entry name" value="DUAL SPECIFICITY PROTEIN PHOSPHATASE"/>
    <property type="match status" value="1"/>
</dbReference>
<feature type="compositionally biased region" description="Low complexity" evidence="5">
    <location>
        <begin position="635"/>
        <end position="650"/>
    </location>
</feature>
<feature type="compositionally biased region" description="Low complexity" evidence="5">
    <location>
        <begin position="604"/>
        <end position="617"/>
    </location>
</feature>
<dbReference type="InterPro" id="IPR020422">
    <property type="entry name" value="TYR_PHOSPHATASE_DUAL_dom"/>
</dbReference>
<evidence type="ECO:0000256" key="1">
    <source>
        <dbReference type="ARBA" id="ARBA00008601"/>
    </source>
</evidence>
<feature type="compositionally biased region" description="Polar residues" evidence="5">
    <location>
        <begin position="860"/>
        <end position="872"/>
    </location>
</feature>
<feature type="compositionally biased region" description="Low complexity" evidence="5">
    <location>
        <begin position="554"/>
        <end position="569"/>
    </location>
</feature>
<gene>
    <name evidence="9" type="ORF">BN1204_005030</name>
    <name evidence="8" type="ORF">NCLIV_005030</name>
</gene>
<evidence type="ECO:0000259" key="7">
    <source>
        <dbReference type="PROSITE" id="PS50056"/>
    </source>
</evidence>
<name>F0V8I6_NEOCL</name>
<dbReference type="Pfam" id="PF00782">
    <property type="entry name" value="DSPc"/>
    <property type="match status" value="1"/>
</dbReference>
<evidence type="ECO:0000256" key="3">
    <source>
        <dbReference type="ARBA" id="ARBA00022801"/>
    </source>
</evidence>
<feature type="compositionally biased region" description="Basic and acidic residues" evidence="5">
    <location>
        <begin position="618"/>
        <end position="630"/>
    </location>
</feature>
<evidence type="ECO:0000256" key="5">
    <source>
        <dbReference type="SAM" id="MobiDB-lite"/>
    </source>
</evidence>
<proteinExistence type="inferred from homology"/>
<comment type="similarity">
    <text evidence="1">Belongs to the protein-tyrosine phosphatase family. Non-receptor class dual specificity subfamily.</text>
</comment>
<dbReference type="SMART" id="SM00195">
    <property type="entry name" value="DSPc"/>
    <property type="match status" value="1"/>
</dbReference>